<feature type="transmembrane region" description="Helical" evidence="7">
    <location>
        <begin position="370"/>
        <end position="391"/>
    </location>
</feature>
<comment type="subcellular location">
    <subcellularLocation>
        <location evidence="1">Membrane</location>
        <topology evidence="1">Multi-pass membrane protein</topology>
    </subcellularLocation>
</comment>
<dbReference type="PANTHER" id="PTHR22950:SF683">
    <property type="entry name" value="AMINO ACID TRANSPORTER (EUROFUNG)"/>
    <property type="match status" value="1"/>
</dbReference>
<feature type="transmembrane region" description="Helical" evidence="7">
    <location>
        <begin position="248"/>
        <end position="271"/>
    </location>
</feature>
<comment type="similarity">
    <text evidence="2">Belongs to the amino acid/polyamine transporter 2 family.</text>
</comment>
<dbReference type="PANTHER" id="PTHR22950">
    <property type="entry name" value="AMINO ACID TRANSPORTER"/>
    <property type="match status" value="1"/>
</dbReference>
<dbReference type="InterPro" id="IPR013057">
    <property type="entry name" value="AA_transpt_TM"/>
</dbReference>
<feature type="transmembrane region" description="Helical" evidence="7">
    <location>
        <begin position="200"/>
        <end position="221"/>
    </location>
</feature>
<dbReference type="AlphaFoldDB" id="A0AAN8IBN8"/>
<name>A0AAN8IBN8_9EURO</name>
<organism evidence="9 10">
    <name type="scientific">Knufia fluminis</name>
    <dbReference type="NCBI Taxonomy" id="191047"/>
    <lineage>
        <taxon>Eukaryota</taxon>
        <taxon>Fungi</taxon>
        <taxon>Dikarya</taxon>
        <taxon>Ascomycota</taxon>
        <taxon>Pezizomycotina</taxon>
        <taxon>Eurotiomycetes</taxon>
        <taxon>Chaetothyriomycetidae</taxon>
        <taxon>Chaetothyriales</taxon>
        <taxon>Trichomeriaceae</taxon>
        <taxon>Knufia</taxon>
    </lineage>
</organism>
<evidence type="ECO:0000256" key="2">
    <source>
        <dbReference type="ARBA" id="ARBA00008066"/>
    </source>
</evidence>
<comment type="caution">
    <text evidence="9">The sequence shown here is derived from an EMBL/GenBank/DDBJ whole genome shotgun (WGS) entry which is preliminary data.</text>
</comment>
<accession>A0AAN8IBN8</accession>
<dbReference type="GO" id="GO:0016020">
    <property type="term" value="C:membrane"/>
    <property type="evidence" value="ECO:0007669"/>
    <property type="project" value="UniProtKB-SubCell"/>
</dbReference>
<sequence length="480" mass="51527">MDSEKAGVKYDGTNNAGDRKGSIYETYSPDNRRTSVQGRRISAVDDIFGEIKEGGPNYRNVGWLGTAILMVKTQIGLGVLSIPAVLDTLGMGPGLVVVIVIGMITTWSNYIIGTFKKNHPSVYGIDDVGYKLFGKAGKEFFAVVFVLFWIFVAGAGMLGIAISLNAISIHGACTAIFVAVAAIIGFALGSIQTLHEVSWLAWVGATSILTAILTLTVAVGVQDRPAAAPTTGEFHSNWKGVGHPTFEAAISACSSIVFAWAGTPAFFQIAAEMRVPEHYTKSLVLCQSIVGVTYVVIGVVVYYYCGSFVSSPALGSAGVLMKRVCYGLALPGLIVSTLLFVHIAAKYIFVRMLRDSHHLTDPTFRHWATWLSCTAGVTIISYIIASAIPVFGPLVSLIGALFGTLMCFQPMGAMWLYDNWHRPRNARWYAMASFAVFVILAGFFLMIGGTYGSAVDIKNTKDRTAPWSCADNSNSVKSAS</sequence>
<feature type="transmembrane region" description="Helical" evidence="7">
    <location>
        <begin position="61"/>
        <end position="86"/>
    </location>
</feature>
<evidence type="ECO:0000256" key="6">
    <source>
        <dbReference type="SAM" id="MobiDB-lite"/>
    </source>
</evidence>
<keyword evidence="10" id="KW-1185">Reference proteome</keyword>
<feature type="transmembrane region" description="Helical" evidence="7">
    <location>
        <begin position="167"/>
        <end position="188"/>
    </location>
</feature>
<feature type="transmembrane region" description="Helical" evidence="7">
    <location>
        <begin position="140"/>
        <end position="161"/>
    </location>
</feature>
<keyword evidence="4 7" id="KW-1133">Transmembrane helix</keyword>
<keyword evidence="3 7" id="KW-0812">Transmembrane</keyword>
<dbReference type="GO" id="GO:0015179">
    <property type="term" value="F:L-amino acid transmembrane transporter activity"/>
    <property type="evidence" value="ECO:0007669"/>
    <property type="project" value="TreeGrafter"/>
</dbReference>
<feature type="region of interest" description="Disordered" evidence="6">
    <location>
        <begin position="1"/>
        <end position="31"/>
    </location>
</feature>
<proteinExistence type="inferred from homology"/>
<feature type="domain" description="Amino acid transporter transmembrane" evidence="8">
    <location>
        <begin position="61"/>
        <end position="453"/>
    </location>
</feature>
<feature type="transmembrane region" description="Helical" evidence="7">
    <location>
        <begin position="324"/>
        <end position="349"/>
    </location>
</feature>
<evidence type="ECO:0000259" key="8">
    <source>
        <dbReference type="Pfam" id="PF01490"/>
    </source>
</evidence>
<dbReference type="Gene3D" id="1.20.1740.10">
    <property type="entry name" value="Amino acid/polyamine transporter I"/>
    <property type="match status" value="1"/>
</dbReference>
<evidence type="ECO:0000256" key="7">
    <source>
        <dbReference type="SAM" id="Phobius"/>
    </source>
</evidence>
<feature type="transmembrane region" description="Helical" evidence="7">
    <location>
        <begin position="429"/>
        <end position="451"/>
    </location>
</feature>
<evidence type="ECO:0000313" key="10">
    <source>
        <dbReference type="Proteomes" id="UP001316803"/>
    </source>
</evidence>
<evidence type="ECO:0000256" key="3">
    <source>
        <dbReference type="ARBA" id="ARBA00022692"/>
    </source>
</evidence>
<protein>
    <recommendedName>
        <fullName evidence="8">Amino acid transporter transmembrane domain-containing protein</fullName>
    </recommendedName>
</protein>
<dbReference type="FunFam" id="1.20.1740.10:FF:000039">
    <property type="entry name" value="Neutral amino acid transporter (Eurofung)"/>
    <property type="match status" value="1"/>
</dbReference>
<reference evidence="9 10" key="1">
    <citation type="submission" date="2022-12" db="EMBL/GenBank/DDBJ databases">
        <title>Genomic features and morphological characterization of a novel Knufia sp. strain isolated from spacecraft assembly facility.</title>
        <authorList>
            <person name="Teixeira M."/>
            <person name="Chander A.M."/>
            <person name="Stajich J.E."/>
            <person name="Venkateswaran K."/>
        </authorList>
    </citation>
    <scope>NUCLEOTIDE SEQUENCE [LARGE SCALE GENOMIC DNA]</scope>
    <source>
        <strain evidence="9 10">FJI-L2-BK-P2</strain>
    </source>
</reference>
<evidence type="ECO:0000256" key="5">
    <source>
        <dbReference type="ARBA" id="ARBA00023136"/>
    </source>
</evidence>
<gene>
    <name evidence="9" type="ORF">OHC33_001784</name>
</gene>
<evidence type="ECO:0000256" key="4">
    <source>
        <dbReference type="ARBA" id="ARBA00022989"/>
    </source>
</evidence>
<evidence type="ECO:0000256" key="1">
    <source>
        <dbReference type="ARBA" id="ARBA00004141"/>
    </source>
</evidence>
<feature type="transmembrane region" description="Helical" evidence="7">
    <location>
        <begin position="283"/>
        <end position="304"/>
    </location>
</feature>
<dbReference type="EMBL" id="JAKLMC020000003">
    <property type="protein sequence ID" value="KAK5957410.1"/>
    <property type="molecule type" value="Genomic_DNA"/>
</dbReference>
<dbReference type="Proteomes" id="UP001316803">
    <property type="component" value="Unassembled WGS sequence"/>
</dbReference>
<keyword evidence="5 7" id="KW-0472">Membrane</keyword>
<feature type="transmembrane region" description="Helical" evidence="7">
    <location>
        <begin position="397"/>
        <end position="417"/>
    </location>
</feature>
<dbReference type="Pfam" id="PF01490">
    <property type="entry name" value="Aa_trans"/>
    <property type="match status" value="1"/>
</dbReference>
<feature type="transmembrane region" description="Helical" evidence="7">
    <location>
        <begin position="92"/>
        <end position="112"/>
    </location>
</feature>
<evidence type="ECO:0000313" key="9">
    <source>
        <dbReference type="EMBL" id="KAK5957410.1"/>
    </source>
</evidence>